<dbReference type="PANTHER" id="PTHR22893">
    <property type="entry name" value="NADH OXIDOREDUCTASE-RELATED"/>
    <property type="match status" value="1"/>
</dbReference>
<dbReference type="GO" id="GO:0010181">
    <property type="term" value="F:FMN binding"/>
    <property type="evidence" value="ECO:0007669"/>
    <property type="project" value="InterPro"/>
</dbReference>
<name>A0AA39TQK2_ARMTA</name>
<dbReference type="PANTHER" id="PTHR22893:SF91">
    <property type="entry name" value="NADPH DEHYDROGENASE 2-RELATED"/>
    <property type="match status" value="1"/>
</dbReference>
<dbReference type="Pfam" id="PF00724">
    <property type="entry name" value="Oxidored_FMN"/>
    <property type="match status" value="1"/>
</dbReference>
<evidence type="ECO:0000259" key="1">
    <source>
        <dbReference type="Pfam" id="PF00724"/>
    </source>
</evidence>
<evidence type="ECO:0000313" key="2">
    <source>
        <dbReference type="EMBL" id="KAK0460574.1"/>
    </source>
</evidence>
<dbReference type="SUPFAM" id="SSF51395">
    <property type="entry name" value="FMN-linked oxidoreductases"/>
    <property type="match status" value="1"/>
</dbReference>
<dbReference type="InterPro" id="IPR045247">
    <property type="entry name" value="Oye-like"/>
</dbReference>
<dbReference type="GO" id="GO:0016491">
    <property type="term" value="F:oxidoreductase activity"/>
    <property type="evidence" value="ECO:0007669"/>
    <property type="project" value="InterPro"/>
</dbReference>
<protein>
    <submittedName>
        <fullName evidence="2">FMN-linked oxidoreductase</fullName>
    </submittedName>
</protein>
<dbReference type="GeneID" id="85362612"/>
<feature type="domain" description="NADH:flavin oxidoreductase/NADH oxidase N-terminal" evidence="1">
    <location>
        <begin position="7"/>
        <end position="227"/>
    </location>
</feature>
<dbReference type="Proteomes" id="UP001175211">
    <property type="component" value="Unassembled WGS sequence"/>
</dbReference>
<dbReference type="InterPro" id="IPR013785">
    <property type="entry name" value="Aldolase_TIM"/>
</dbReference>
<comment type="caution">
    <text evidence="2">The sequence shown here is derived from an EMBL/GenBank/DDBJ whole genome shotgun (WGS) entry which is preliminary data.</text>
</comment>
<sequence length="345" mass="38265">MSNLKALFQPLKLGPTTLRNRILMSALTQNRSVPTNVPNSLNAEYYRQRAEGGAGLIITEGVLVSQQGTEWQNAPGIWSQEQVNGWKKVTDTVHKEGGMIFTQLWHHDHPDAPEQIASGLPIYAPSAISAQGGKFRFLPGEPGYVTPTAIDDPRTLLAQWKQAAINMKQAEFDGVEIHGANRYLIHQFLDSTANHRTEQWGRSVENRARFPLEVVKIAVDVWGADRVDTFRYLISEIDRLGIAYVTLRATKHDVLGTYAPLLKNPATKVFANASFTGEEVARYVEDGKVDGVFFGIPWVANPDLAKRFEKGVALEGNIDFMTLYGHGGMEADERKGYADYPAVAL</sequence>
<keyword evidence="3" id="KW-1185">Reference proteome</keyword>
<dbReference type="InterPro" id="IPR001155">
    <property type="entry name" value="OxRdtase_FMN_N"/>
</dbReference>
<dbReference type="RefSeq" id="XP_060332613.1">
    <property type="nucleotide sequence ID" value="XM_060479064.1"/>
</dbReference>
<organism evidence="2 3">
    <name type="scientific">Armillaria tabescens</name>
    <name type="common">Ringless honey mushroom</name>
    <name type="synonym">Agaricus tabescens</name>
    <dbReference type="NCBI Taxonomy" id="1929756"/>
    <lineage>
        <taxon>Eukaryota</taxon>
        <taxon>Fungi</taxon>
        <taxon>Dikarya</taxon>
        <taxon>Basidiomycota</taxon>
        <taxon>Agaricomycotina</taxon>
        <taxon>Agaricomycetes</taxon>
        <taxon>Agaricomycetidae</taxon>
        <taxon>Agaricales</taxon>
        <taxon>Marasmiineae</taxon>
        <taxon>Physalacriaceae</taxon>
        <taxon>Desarmillaria</taxon>
    </lineage>
</organism>
<dbReference type="AlphaFoldDB" id="A0AA39TQK2"/>
<evidence type="ECO:0000313" key="3">
    <source>
        <dbReference type="Proteomes" id="UP001175211"/>
    </source>
</evidence>
<reference evidence="2" key="1">
    <citation type="submission" date="2023-06" db="EMBL/GenBank/DDBJ databases">
        <authorList>
            <consortium name="Lawrence Berkeley National Laboratory"/>
            <person name="Ahrendt S."/>
            <person name="Sahu N."/>
            <person name="Indic B."/>
            <person name="Wong-Bajracharya J."/>
            <person name="Merenyi Z."/>
            <person name="Ke H.-M."/>
            <person name="Monk M."/>
            <person name="Kocsube S."/>
            <person name="Drula E."/>
            <person name="Lipzen A."/>
            <person name="Balint B."/>
            <person name="Henrissat B."/>
            <person name="Andreopoulos B."/>
            <person name="Martin F.M."/>
            <person name="Harder C.B."/>
            <person name="Rigling D."/>
            <person name="Ford K.L."/>
            <person name="Foster G.D."/>
            <person name="Pangilinan J."/>
            <person name="Papanicolaou A."/>
            <person name="Barry K."/>
            <person name="LaButti K."/>
            <person name="Viragh M."/>
            <person name="Koriabine M."/>
            <person name="Yan M."/>
            <person name="Riley R."/>
            <person name="Champramary S."/>
            <person name="Plett K.L."/>
            <person name="Tsai I.J."/>
            <person name="Slot J."/>
            <person name="Sipos G."/>
            <person name="Plett J."/>
            <person name="Nagy L.G."/>
            <person name="Grigoriev I.V."/>
        </authorList>
    </citation>
    <scope>NUCLEOTIDE SEQUENCE</scope>
    <source>
        <strain evidence="2">CCBAS 213</strain>
    </source>
</reference>
<accession>A0AA39TQK2</accession>
<dbReference type="Gene3D" id="3.20.20.70">
    <property type="entry name" value="Aldolase class I"/>
    <property type="match status" value="1"/>
</dbReference>
<proteinExistence type="predicted"/>
<dbReference type="EMBL" id="JAUEPS010000012">
    <property type="protein sequence ID" value="KAK0460574.1"/>
    <property type="molecule type" value="Genomic_DNA"/>
</dbReference>
<gene>
    <name evidence="2" type="ORF">EV420DRAFT_1671141</name>
</gene>